<reference evidence="16" key="1">
    <citation type="submission" date="2020-06" db="EMBL/GenBank/DDBJ databases">
        <authorList>
            <consortium name="Plant Systems Biology data submission"/>
        </authorList>
    </citation>
    <scope>NUCLEOTIDE SEQUENCE</scope>
    <source>
        <strain evidence="16">D6</strain>
    </source>
</reference>
<keyword evidence="5" id="KW-0444">Lipid biosynthesis</keyword>
<evidence type="ECO:0000256" key="3">
    <source>
        <dbReference type="ARBA" id="ARBA00005189"/>
    </source>
</evidence>
<dbReference type="PANTHER" id="PTHR12317">
    <property type="entry name" value="DIACYLGLYCEROL O-ACYLTRANSFERASE"/>
    <property type="match status" value="1"/>
</dbReference>
<keyword evidence="6 14" id="KW-0808">Transferase</keyword>
<feature type="transmembrane region" description="Helical" evidence="14">
    <location>
        <begin position="103"/>
        <end position="121"/>
    </location>
</feature>
<dbReference type="Pfam" id="PF03982">
    <property type="entry name" value="DAGAT"/>
    <property type="match status" value="2"/>
</dbReference>
<evidence type="ECO:0000256" key="9">
    <source>
        <dbReference type="ARBA" id="ARBA00022824"/>
    </source>
</evidence>
<evidence type="ECO:0000256" key="11">
    <source>
        <dbReference type="ARBA" id="ARBA00023098"/>
    </source>
</evidence>
<comment type="pathway">
    <text evidence="2">Glycerolipid metabolism; triacylglycerol biosynthesis.</text>
</comment>
<dbReference type="OrthoDB" id="264532at2759"/>
<keyword evidence="13" id="KW-0012">Acyltransferase</keyword>
<evidence type="ECO:0000256" key="10">
    <source>
        <dbReference type="ARBA" id="ARBA00022989"/>
    </source>
</evidence>
<evidence type="ECO:0000256" key="15">
    <source>
        <dbReference type="SAM" id="MobiDB-lite"/>
    </source>
</evidence>
<feature type="compositionally biased region" description="Basic and acidic residues" evidence="15">
    <location>
        <begin position="204"/>
        <end position="216"/>
    </location>
</feature>
<keyword evidence="7 14" id="KW-0812">Transmembrane</keyword>
<dbReference type="EMBL" id="CAICTM010000268">
    <property type="protein sequence ID" value="CAB9506514.1"/>
    <property type="molecule type" value="Genomic_DNA"/>
</dbReference>
<dbReference type="AlphaFoldDB" id="A0A9N8DPZ3"/>
<dbReference type="EC" id="2.3.1.-" evidence="14"/>
<comment type="caution">
    <text evidence="16">The sequence shown here is derived from an EMBL/GenBank/DDBJ whole genome shotgun (WGS) entry which is preliminary data.</text>
</comment>
<keyword evidence="17" id="KW-1185">Reference proteome</keyword>
<evidence type="ECO:0000256" key="4">
    <source>
        <dbReference type="ARBA" id="ARBA00005420"/>
    </source>
</evidence>
<feature type="compositionally biased region" description="Basic and acidic residues" evidence="15">
    <location>
        <begin position="7"/>
        <end position="29"/>
    </location>
</feature>
<evidence type="ECO:0000256" key="6">
    <source>
        <dbReference type="ARBA" id="ARBA00022679"/>
    </source>
</evidence>
<keyword evidence="11" id="KW-0443">Lipid metabolism</keyword>
<evidence type="ECO:0000256" key="2">
    <source>
        <dbReference type="ARBA" id="ARBA00004771"/>
    </source>
</evidence>
<evidence type="ECO:0000256" key="13">
    <source>
        <dbReference type="ARBA" id="ARBA00023315"/>
    </source>
</evidence>
<keyword evidence="9 14" id="KW-0256">Endoplasmic reticulum</keyword>
<dbReference type="Proteomes" id="UP001153069">
    <property type="component" value="Unassembled WGS sequence"/>
</dbReference>
<dbReference type="InterPro" id="IPR007130">
    <property type="entry name" value="DAGAT"/>
</dbReference>
<evidence type="ECO:0000256" key="1">
    <source>
        <dbReference type="ARBA" id="ARBA00004477"/>
    </source>
</evidence>
<gene>
    <name evidence="16" type="ORF">SEMRO_269_G104040.1</name>
</gene>
<comment type="subcellular location">
    <subcellularLocation>
        <location evidence="1 14">Endoplasmic reticulum membrane</location>
        <topology evidence="1 14">Multi-pass membrane protein</topology>
    </subcellularLocation>
</comment>
<evidence type="ECO:0000313" key="16">
    <source>
        <dbReference type="EMBL" id="CAB9506514.1"/>
    </source>
</evidence>
<feature type="transmembrane region" description="Helical" evidence="14">
    <location>
        <begin position="67"/>
        <end position="97"/>
    </location>
</feature>
<evidence type="ECO:0000256" key="5">
    <source>
        <dbReference type="ARBA" id="ARBA00022516"/>
    </source>
</evidence>
<dbReference type="CDD" id="cd07987">
    <property type="entry name" value="LPLAT_MGAT-like"/>
    <property type="match status" value="1"/>
</dbReference>
<protein>
    <recommendedName>
        <fullName evidence="14">Acyltransferase</fullName>
        <ecNumber evidence="14">2.3.1.-</ecNumber>
    </recommendedName>
</protein>
<evidence type="ECO:0000256" key="12">
    <source>
        <dbReference type="ARBA" id="ARBA00023136"/>
    </source>
</evidence>
<comment type="pathway">
    <text evidence="3">Lipid metabolism.</text>
</comment>
<feature type="region of interest" description="Disordered" evidence="15">
    <location>
        <begin position="194"/>
        <end position="216"/>
    </location>
</feature>
<comment type="similarity">
    <text evidence="4 14">Belongs to the diacylglycerol acyltransferase family.</text>
</comment>
<dbReference type="GO" id="GO:0004144">
    <property type="term" value="F:diacylglycerol O-acyltransferase activity"/>
    <property type="evidence" value="ECO:0007669"/>
    <property type="project" value="TreeGrafter"/>
</dbReference>
<proteinExistence type="inferred from homology"/>
<evidence type="ECO:0000313" key="17">
    <source>
        <dbReference type="Proteomes" id="UP001153069"/>
    </source>
</evidence>
<name>A0A9N8DPZ3_9STRA</name>
<feature type="region of interest" description="Disordered" evidence="15">
    <location>
        <begin position="1"/>
        <end position="41"/>
    </location>
</feature>
<organism evidence="16 17">
    <name type="scientific">Seminavis robusta</name>
    <dbReference type="NCBI Taxonomy" id="568900"/>
    <lineage>
        <taxon>Eukaryota</taxon>
        <taxon>Sar</taxon>
        <taxon>Stramenopiles</taxon>
        <taxon>Ochrophyta</taxon>
        <taxon>Bacillariophyta</taxon>
        <taxon>Bacillariophyceae</taxon>
        <taxon>Bacillariophycidae</taxon>
        <taxon>Naviculales</taxon>
        <taxon>Naviculaceae</taxon>
        <taxon>Seminavis</taxon>
    </lineage>
</organism>
<keyword evidence="12 14" id="KW-0472">Membrane</keyword>
<keyword evidence="10 14" id="KW-1133">Transmembrane helix</keyword>
<sequence length="445" mass="50241">MTTEEEDSKKQVTMKEEEVKEEKEEDKTDPTNTKRQKRPLAKSLSYQSPLVGEISLGRSWERRWQTLCMFSCSLAFIMPSVAVTWFWVLVALGNAWFDRNNPISLGIATAMAVYLGFSFVVDTSPTTGSRTPYLRQLRWWWNHSCDYLPLLLVKTAELPTNDNQSYVLGYHPHGIISVGCFGAFATDGARTMDLTGSSTDENDNDTKDDNPDNSEALRRGFSSLFPGLDRRVITLPQNFTTPFMREYFLHMGALTSDKQTFRNVLVKPNTALIVVVGGAAESLETHEGCMELVLERRRGFVREAIMANASLVPVIGFGENDLYHMLDTHGRSWISNLQTAVKTYVGFAMPIFAGRSMLLKDFGMMPQRKPVVVVVGAPIPPPSKTQKFDPQIDRKTDQPLNEHGKILQDHHAKYIAALEDLHETYKNAKWNNPGRSRRSSLKIVK</sequence>
<evidence type="ECO:0000256" key="8">
    <source>
        <dbReference type="ARBA" id="ARBA00022798"/>
    </source>
</evidence>
<dbReference type="GO" id="GO:0005789">
    <property type="term" value="C:endoplasmic reticulum membrane"/>
    <property type="evidence" value="ECO:0007669"/>
    <property type="project" value="UniProtKB-SubCell"/>
</dbReference>
<accession>A0A9N8DPZ3</accession>
<evidence type="ECO:0000256" key="14">
    <source>
        <dbReference type="RuleBase" id="RU367023"/>
    </source>
</evidence>
<evidence type="ECO:0000256" key="7">
    <source>
        <dbReference type="ARBA" id="ARBA00022692"/>
    </source>
</evidence>
<dbReference type="GO" id="GO:0006071">
    <property type="term" value="P:glycerol metabolic process"/>
    <property type="evidence" value="ECO:0007669"/>
    <property type="project" value="UniProtKB-KW"/>
</dbReference>
<dbReference type="PANTHER" id="PTHR12317:SF0">
    <property type="entry name" value="ACYLTRANSFERASE"/>
    <property type="match status" value="1"/>
</dbReference>
<dbReference type="GO" id="GO:0019432">
    <property type="term" value="P:triglyceride biosynthetic process"/>
    <property type="evidence" value="ECO:0007669"/>
    <property type="project" value="TreeGrafter"/>
</dbReference>
<keyword evidence="8" id="KW-0319">Glycerol metabolism</keyword>